<feature type="transmembrane region" description="Helical" evidence="2">
    <location>
        <begin position="193"/>
        <end position="214"/>
    </location>
</feature>
<gene>
    <name evidence="3" type="ORF">BFS05_04475</name>
</gene>
<name>A0A2K1SUS6_GARVA</name>
<keyword evidence="2" id="KW-0812">Transmembrane</keyword>
<evidence type="ECO:0000256" key="1">
    <source>
        <dbReference type="SAM" id="MobiDB-lite"/>
    </source>
</evidence>
<feature type="transmembrane region" description="Helical" evidence="2">
    <location>
        <begin position="240"/>
        <end position="259"/>
    </location>
</feature>
<dbReference type="AlphaFoldDB" id="A0A2K1SUS6"/>
<feature type="transmembrane region" description="Helical" evidence="2">
    <location>
        <begin position="301"/>
        <end position="324"/>
    </location>
</feature>
<feature type="compositionally biased region" description="Low complexity" evidence="1">
    <location>
        <begin position="1"/>
        <end position="43"/>
    </location>
</feature>
<dbReference type="RefSeq" id="WP_103084786.1">
    <property type="nucleotide sequence ID" value="NZ_MNLH01000003.1"/>
</dbReference>
<comment type="caution">
    <text evidence="3">The sequence shown here is derived from an EMBL/GenBank/DDBJ whole genome shotgun (WGS) entry which is preliminary data.</text>
</comment>
<keyword evidence="2" id="KW-0472">Membrane</keyword>
<dbReference type="EMBL" id="MNLH01000003">
    <property type="protein sequence ID" value="PNS43297.1"/>
    <property type="molecule type" value="Genomic_DNA"/>
</dbReference>
<accession>A0A2K1SUS6</accession>
<reference evidence="3 4" key="1">
    <citation type="submission" date="2016-10" db="EMBL/GenBank/DDBJ databases">
        <authorList>
            <person name="Varghese N."/>
        </authorList>
    </citation>
    <scope>NUCLEOTIDE SEQUENCE [LARGE SCALE GENOMIC DNA]</scope>
    <source>
        <strain evidence="3 4">KA00225</strain>
    </source>
</reference>
<evidence type="ECO:0000313" key="3">
    <source>
        <dbReference type="EMBL" id="PNS43297.1"/>
    </source>
</evidence>
<feature type="region of interest" description="Disordered" evidence="1">
    <location>
        <begin position="1"/>
        <end position="121"/>
    </location>
</feature>
<evidence type="ECO:0000313" key="4">
    <source>
        <dbReference type="Proteomes" id="UP000236146"/>
    </source>
</evidence>
<organism evidence="3 4">
    <name type="scientific">Gardnerella vaginalis</name>
    <dbReference type="NCBI Taxonomy" id="2702"/>
    <lineage>
        <taxon>Bacteria</taxon>
        <taxon>Bacillati</taxon>
        <taxon>Actinomycetota</taxon>
        <taxon>Actinomycetes</taxon>
        <taxon>Bifidobacteriales</taxon>
        <taxon>Bifidobacteriaceae</taxon>
        <taxon>Gardnerella</taxon>
    </lineage>
</organism>
<feature type="compositionally biased region" description="Low complexity" evidence="1">
    <location>
        <begin position="93"/>
        <end position="121"/>
    </location>
</feature>
<keyword evidence="2" id="KW-1133">Transmembrane helix</keyword>
<protein>
    <submittedName>
        <fullName evidence="3">Uncharacterized protein</fullName>
    </submittedName>
</protein>
<sequence length="330" mass="37413">MSDFNNNHPLNNNPSNNNASNNNQGMQNNNYSQNNQQTNWQNNHPYNMQFNQQTWPSSPYAQPASPYNQPQIRNQPPHPAQPAGPYNQPPQQYAHSPQPYAHPAQPYAHPAQQYAQQSNYSQTPNHYQQINAGYNNPNPVRNSRPDHFILNPAYKISREPITKTETIEDFFIYFINYFTKMFVIKETASRNEFFAGALATGLIFLTVQLFYYIYLFESANYNNLITSASILRSVFSPTKLLLGAIIASPLLLPYSTLLIRRAYDAGFPNAIPPLVSIALIVSGTASTIIALFADFLQQPRIFLIFIFIALILMVFGIGSSWNIIKRPSAK</sequence>
<evidence type="ECO:0000256" key="2">
    <source>
        <dbReference type="SAM" id="Phobius"/>
    </source>
</evidence>
<feature type="compositionally biased region" description="Low complexity" evidence="1">
    <location>
        <begin position="56"/>
        <end position="67"/>
    </location>
</feature>
<feature type="compositionally biased region" description="Polar residues" evidence="1">
    <location>
        <begin position="44"/>
        <end position="55"/>
    </location>
</feature>
<dbReference type="Proteomes" id="UP000236146">
    <property type="component" value="Unassembled WGS sequence"/>
</dbReference>
<feature type="transmembrane region" description="Helical" evidence="2">
    <location>
        <begin position="271"/>
        <end position="295"/>
    </location>
</feature>
<proteinExistence type="predicted"/>